<dbReference type="SMART" id="SM00987">
    <property type="entry name" value="UreE_C"/>
    <property type="match status" value="1"/>
</dbReference>
<evidence type="ECO:0000256" key="4">
    <source>
        <dbReference type="ARBA" id="ARBA00019403"/>
    </source>
</evidence>
<gene>
    <name evidence="13" type="ORF">CDQ84_14230</name>
</gene>
<evidence type="ECO:0000256" key="3">
    <source>
        <dbReference type="ARBA" id="ARBA00012030"/>
    </source>
</evidence>
<dbReference type="RefSeq" id="WP_103082405.1">
    <property type="nucleotide sequence ID" value="NZ_CP021850.1"/>
</dbReference>
<evidence type="ECO:0000256" key="10">
    <source>
        <dbReference type="ARBA" id="ARBA00023014"/>
    </source>
</evidence>
<dbReference type="InterPro" id="IPR051536">
    <property type="entry name" value="UDG_Type-4/5"/>
</dbReference>
<evidence type="ECO:0000313" key="13">
    <source>
        <dbReference type="EMBL" id="PNT96873.1"/>
    </source>
</evidence>
<organism evidence="13 14">
    <name type="scientific">Clostridium thermosuccinogenes</name>
    <dbReference type="NCBI Taxonomy" id="84032"/>
    <lineage>
        <taxon>Bacteria</taxon>
        <taxon>Bacillati</taxon>
        <taxon>Bacillota</taxon>
        <taxon>Clostridia</taxon>
        <taxon>Eubacteriales</taxon>
        <taxon>Clostridiaceae</taxon>
        <taxon>Clostridium</taxon>
    </lineage>
</organism>
<keyword evidence="7" id="KW-0227">DNA damage</keyword>
<proteinExistence type="inferred from homology"/>
<comment type="catalytic activity">
    <reaction evidence="1">
        <text>Hydrolyzes single-stranded DNA or mismatched double-stranded DNA and polynucleotides, releasing free uracil.</text>
        <dbReference type="EC" id="3.2.2.27"/>
    </reaction>
</comment>
<dbReference type="Pfam" id="PF03167">
    <property type="entry name" value="UDG"/>
    <property type="match status" value="1"/>
</dbReference>
<evidence type="ECO:0000313" key="14">
    <source>
        <dbReference type="Proteomes" id="UP000236151"/>
    </source>
</evidence>
<keyword evidence="9" id="KW-0408">Iron</keyword>
<keyword evidence="8" id="KW-0378">Hydrolase</keyword>
<feature type="domain" description="Uracil-DNA glycosylase-like" evidence="12">
    <location>
        <begin position="25"/>
        <end position="185"/>
    </location>
</feature>
<dbReference type="CDD" id="cd10030">
    <property type="entry name" value="UDG-F4_TTUDGA_SPO1dp_like"/>
    <property type="match status" value="1"/>
</dbReference>
<dbReference type="AlphaFoldDB" id="A0A2K2FA37"/>
<evidence type="ECO:0000256" key="5">
    <source>
        <dbReference type="ARBA" id="ARBA00022485"/>
    </source>
</evidence>
<dbReference type="GO" id="GO:0004844">
    <property type="term" value="F:uracil DNA N-glycosylase activity"/>
    <property type="evidence" value="ECO:0007669"/>
    <property type="project" value="UniProtKB-EC"/>
</dbReference>
<sequence>MPKRELLNELYGRYINEFGDKEIVLGDGNIDSEIVLVGEAPGKDEVKLSKPFVGAAGKNLSQFMDILGIKREDIYITNVIKHRLSKINPNTGRIINRAATKADIDAVKDYLLQEIRIIDPVYVVTLGNVPLKAATGDYGISIGTVHGQTLEVEVLDKVYKFFPLYHPASIIYNRSLKEIYLDDLKKLSQLIKG</sequence>
<dbReference type="InterPro" id="IPR005273">
    <property type="entry name" value="Ura-DNA_glyco_family4"/>
</dbReference>
<evidence type="ECO:0000256" key="8">
    <source>
        <dbReference type="ARBA" id="ARBA00022801"/>
    </source>
</evidence>
<dbReference type="InterPro" id="IPR036895">
    <property type="entry name" value="Uracil-DNA_glycosylase-like_sf"/>
</dbReference>
<dbReference type="KEGG" id="cthd:CDO33_08120"/>
<dbReference type="Proteomes" id="UP000236151">
    <property type="component" value="Unassembled WGS sequence"/>
</dbReference>
<evidence type="ECO:0000256" key="11">
    <source>
        <dbReference type="ARBA" id="ARBA00023204"/>
    </source>
</evidence>
<dbReference type="InterPro" id="IPR005122">
    <property type="entry name" value="Uracil-DNA_glycosylase-like"/>
</dbReference>
<comment type="caution">
    <text evidence="13">The sequence shown here is derived from an EMBL/GenBank/DDBJ whole genome shotgun (WGS) entry which is preliminary data.</text>
</comment>
<dbReference type="PANTHER" id="PTHR33693:SF1">
    <property type="entry name" value="TYPE-4 URACIL-DNA GLYCOSYLASE"/>
    <property type="match status" value="1"/>
</dbReference>
<evidence type="ECO:0000259" key="12">
    <source>
        <dbReference type="SMART" id="SM00986"/>
    </source>
</evidence>
<keyword evidence="11" id="KW-0234">DNA repair</keyword>
<evidence type="ECO:0000256" key="7">
    <source>
        <dbReference type="ARBA" id="ARBA00022763"/>
    </source>
</evidence>
<reference evidence="13 14" key="1">
    <citation type="submission" date="2017-06" db="EMBL/GenBank/DDBJ databases">
        <title>Investigating the central metabolism of Clostridium thermosuccinogenes.</title>
        <authorList>
            <person name="Koendjbiharie J.G."/>
            <person name="van Kranenburg R."/>
        </authorList>
    </citation>
    <scope>NUCLEOTIDE SEQUENCE [LARGE SCALE GENOMIC DNA]</scope>
    <source>
        <strain evidence="13 14">DSM 5806</strain>
    </source>
</reference>
<evidence type="ECO:0000256" key="1">
    <source>
        <dbReference type="ARBA" id="ARBA00001400"/>
    </source>
</evidence>
<keyword evidence="10" id="KW-0411">Iron-sulfur</keyword>
<evidence type="ECO:0000256" key="2">
    <source>
        <dbReference type="ARBA" id="ARBA00006521"/>
    </source>
</evidence>
<dbReference type="PANTHER" id="PTHR33693">
    <property type="entry name" value="TYPE-5 URACIL-DNA GLYCOSYLASE"/>
    <property type="match status" value="1"/>
</dbReference>
<keyword evidence="14" id="KW-1185">Reference proteome</keyword>
<dbReference type="EMBL" id="NIOJ01000043">
    <property type="protein sequence ID" value="PNT96873.1"/>
    <property type="molecule type" value="Genomic_DNA"/>
</dbReference>
<keyword evidence="6" id="KW-0479">Metal-binding</keyword>
<dbReference type="GO" id="GO:0006281">
    <property type="term" value="P:DNA repair"/>
    <property type="evidence" value="ECO:0007669"/>
    <property type="project" value="UniProtKB-KW"/>
</dbReference>
<dbReference type="SUPFAM" id="SSF52141">
    <property type="entry name" value="Uracil-DNA glycosylase-like"/>
    <property type="match status" value="1"/>
</dbReference>
<dbReference type="SMART" id="SM00986">
    <property type="entry name" value="UDG"/>
    <property type="match status" value="1"/>
</dbReference>
<comment type="similarity">
    <text evidence="2">Belongs to the uracil-DNA glycosylase (UDG) superfamily. Type 4 (UDGa) family.</text>
</comment>
<dbReference type="Gene3D" id="3.40.470.10">
    <property type="entry name" value="Uracil-DNA glycosylase-like domain"/>
    <property type="match status" value="1"/>
</dbReference>
<dbReference type="OrthoDB" id="5290748at2"/>
<evidence type="ECO:0000256" key="9">
    <source>
        <dbReference type="ARBA" id="ARBA00023004"/>
    </source>
</evidence>
<keyword evidence="5" id="KW-0004">4Fe-4S</keyword>
<dbReference type="GO" id="GO:0046872">
    <property type="term" value="F:metal ion binding"/>
    <property type="evidence" value="ECO:0007669"/>
    <property type="project" value="UniProtKB-KW"/>
</dbReference>
<dbReference type="EC" id="3.2.2.27" evidence="3"/>
<protein>
    <recommendedName>
        <fullName evidence="4">Type-4 uracil-DNA glycosylase</fullName>
        <ecNumber evidence="3">3.2.2.27</ecNumber>
    </recommendedName>
</protein>
<dbReference type="GO" id="GO:0051539">
    <property type="term" value="F:4 iron, 4 sulfur cluster binding"/>
    <property type="evidence" value="ECO:0007669"/>
    <property type="project" value="UniProtKB-KW"/>
</dbReference>
<accession>A0A2K2FA37</accession>
<name>A0A2K2FA37_9CLOT</name>
<dbReference type="NCBIfam" id="TIGR00758">
    <property type="entry name" value="UDG_fam4"/>
    <property type="match status" value="1"/>
</dbReference>
<evidence type="ECO:0000256" key="6">
    <source>
        <dbReference type="ARBA" id="ARBA00022723"/>
    </source>
</evidence>